<dbReference type="PANTHER" id="PTHR22762:SF67">
    <property type="entry name" value="ALPHA_BETA-GLUCOSIDASE AGDC-RELATED"/>
    <property type="match status" value="1"/>
</dbReference>
<dbReference type="InterPro" id="IPR011013">
    <property type="entry name" value="Gal_mutarotase_sf_dom"/>
</dbReference>
<evidence type="ECO:0000256" key="4">
    <source>
        <dbReference type="SAM" id="SignalP"/>
    </source>
</evidence>
<comment type="caution">
    <text evidence="6">The sequence shown here is derived from an EMBL/GenBank/DDBJ whole genome shotgun (WGS) entry which is preliminary data.</text>
</comment>
<accession>A0AAN6GWB2</accession>
<keyword evidence="1" id="KW-0378">Hydrolase</keyword>
<keyword evidence="3" id="KW-0326">Glycosidase</keyword>
<protein>
    <recommendedName>
        <fullName evidence="5">Glycoside hydrolase family 31 N-terminal domain-containing protein</fullName>
    </recommendedName>
</protein>
<dbReference type="GO" id="GO:0030246">
    <property type="term" value="F:carbohydrate binding"/>
    <property type="evidence" value="ECO:0007669"/>
    <property type="project" value="InterPro"/>
</dbReference>
<dbReference type="Pfam" id="PF13802">
    <property type="entry name" value="Gal_mutarotas_2"/>
    <property type="match status" value="1"/>
</dbReference>
<sequence>MATPLRRTLGAALAISSLVSASPVPALLSRQSTDTADVSACPGYKAGNVQTSDTGLTASLSLAGTACNAYGTDLTDLTLTVEYQANQRLHVKIQDAANQVYQVPSSVFDRPSISGNCSTSSADLIFNYIESPFSFSVLRRSTNETLFDTSAASLIFESQYLRLRTSLPASPSLYGLGEHTDPFMLNTTNYTRTIWNRDAYLIPPGTNLYGDHPVYFDHRGANGTHGVFLLNSNGMNIVIDDTDGQYLEYNTLGGVLDFYFLAGSSPVQVAQQYSEVVGKSAMMPYWGFGFHQCR</sequence>
<feature type="chain" id="PRO_5042941885" description="Glycoside hydrolase family 31 N-terminal domain-containing protein" evidence="4">
    <location>
        <begin position="22"/>
        <end position="294"/>
    </location>
</feature>
<dbReference type="PANTHER" id="PTHR22762">
    <property type="entry name" value="ALPHA-GLUCOSIDASE"/>
    <property type="match status" value="1"/>
</dbReference>
<organism evidence="6 7">
    <name type="scientific">Friedmanniomyces endolithicus</name>
    <dbReference type="NCBI Taxonomy" id="329885"/>
    <lineage>
        <taxon>Eukaryota</taxon>
        <taxon>Fungi</taxon>
        <taxon>Dikarya</taxon>
        <taxon>Ascomycota</taxon>
        <taxon>Pezizomycotina</taxon>
        <taxon>Dothideomycetes</taxon>
        <taxon>Dothideomycetidae</taxon>
        <taxon>Mycosphaerellales</taxon>
        <taxon>Teratosphaeriaceae</taxon>
        <taxon>Friedmanniomyces</taxon>
    </lineage>
</organism>
<feature type="signal peptide" evidence="4">
    <location>
        <begin position="1"/>
        <end position="21"/>
    </location>
</feature>
<evidence type="ECO:0000256" key="3">
    <source>
        <dbReference type="ARBA" id="ARBA00023295"/>
    </source>
</evidence>
<dbReference type="SUPFAM" id="SSF74650">
    <property type="entry name" value="Galactose mutarotase-like"/>
    <property type="match status" value="1"/>
</dbReference>
<evidence type="ECO:0000256" key="2">
    <source>
        <dbReference type="ARBA" id="ARBA00023180"/>
    </source>
</evidence>
<keyword evidence="2" id="KW-0325">Glycoprotein</keyword>
<dbReference type="InterPro" id="IPR025887">
    <property type="entry name" value="Glyco_hydro_31_N_dom"/>
</dbReference>
<keyword evidence="7" id="KW-1185">Reference proteome</keyword>
<evidence type="ECO:0000259" key="5">
    <source>
        <dbReference type="Pfam" id="PF13802"/>
    </source>
</evidence>
<evidence type="ECO:0000313" key="7">
    <source>
        <dbReference type="Proteomes" id="UP001175353"/>
    </source>
</evidence>
<dbReference type="AlphaFoldDB" id="A0AAN6GWB2"/>
<name>A0AAN6GWB2_9PEZI</name>
<dbReference type="GO" id="GO:0004553">
    <property type="term" value="F:hydrolase activity, hydrolyzing O-glycosyl compounds"/>
    <property type="evidence" value="ECO:0007669"/>
    <property type="project" value="TreeGrafter"/>
</dbReference>
<evidence type="ECO:0000313" key="6">
    <source>
        <dbReference type="EMBL" id="KAK0948865.1"/>
    </source>
</evidence>
<dbReference type="CDD" id="cd14752">
    <property type="entry name" value="GH31_N"/>
    <property type="match status" value="1"/>
</dbReference>
<keyword evidence="4" id="KW-0732">Signal</keyword>
<gene>
    <name evidence="6" type="ORF">LTR91_026911</name>
</gene>
<feature type="domain" description="Glycoside hydrolase family 31 N-terminal" evidence="5">
    <location>
        <begin position="98"/>
        <end position="235"/>
    </location>
</feature>
<dbReference type="Proteomes" id="UP001175353">
    <property type="component" value="Unassembled WGS sequence"/>
</dbReference>
<dbReference type="GO" id="GO:0005975">
    <property type="term" value="P:carbohydrate metabolic process"/>
    <property type="evidence" value="ECO:0007669"/>
    <property type="project" value="InterPro"/>
</dbReference>
<dbReference type="Gene3D" id="2.60.40.1760">
    <property type="entry name" value="glycosyl hydrolase (family 31)"/>
    <property type="match status" value="1"/>
</dbReference>
<feature type="non-terminal residue" evidence="6">
    <location>
        <position position="294"/>
    </location>
</feature>
<proteinExistence type="predicted"/>
<evidence type="ECO:0000256" key="1">
    <source>
        <dbReference type="ARBA" id="ARBA00022801"/>
    </source>
</evidence>
<dbReference type="EMBL" id="JAUJLE010001634">
    <property type="protein sequence ID" value="KAK0948865.1"/>
    <property type="molecule type" value="Genomic_DNA"/>
</dbReference>
<reference evidence="6" key="1">
    <citation type="submission" date="2023-06" db="EMBL/GenBank/DDBJ databases">
        <title>Black Yeasts Isolated from many extreme environments.</title>
        <authorList>
            <person name="Coleine C."/>
            <person name="Stajich J.E."/>
            <person name="Selbmann L."/>
        </authorList>
    </citation>
    <scope>NUCLEOTIDE SEQUENCE</scope>
    <source>
        <strain evidence="6">CCFEE 5200</strain>
    </source>
</reference>